<reference evidence="1 2" key="1">
    <citation type="submission" date="2019-07" db="EMBL/GenBank/DDBJ databases">
        <title>Novel species of Flavobacterium.</title>
        <authorList>
            <person name="Liu Q."/>
            <person name="Xin Y.-H."/>
        </authorList>
    </citation>
    <scope>NUCLEOTIDE SEQUENCE [LARGE SCALE GENOMIC DNA]</scope>
    <source>
        <strain evidence="1 2">LB1R34</strain>
    </source>
</reference>
<dbReference type="RefSeq" id="WP_144255608.1">
    <property type="nucleotide sequence ID" value="NZ_VJZT01000003.1"/>
</dbReference>
<comment type="caution">
    <text evidence="1">The sequence shown here is derived from an EMBL/GenBank/DDBJ whole genome shotgun (WGS) entry which is preliminary data.</text>
</comment>
<dbReference type="OrthoDB" id="2112632at2"/>
<proteinExistence type="predicted"/>
<dbReference type="EMBL" id="VJZT01000003">
    <property type="protein sequence ID" value="TRX41421.1"/>
    <property type="molecule type" value="Genomic_DNA"/>
</dbReference>
<gene>
    <name evidence="1" type="ORF">FNW21_04800</name>
</gene>
<name>A0A553E931_9FLAO</name>
<dbReference type="Proteomes" id="UP000316371">
    <property type="component" value="Unassembled WGS sequence"/>
</dbReference>
<protein>
    <submittedName>
        <fullName evidence="1">Uncharacterized protein</fullName>
    </submittedName>
</protein>
<evidence type="ECO:0000313" key="2">
    <source>
        <dbReference type="Proteomes" id="UP000316371"/>
    </source>
</evidence>
<evidence type="ECO:0000313" key="1">
    <source>
        <dbReference type="EMBL" id="TRX41421.1"/>
    </source>
</evidence>
<accession>A0A553E931</accession>
<sequence>MFTLKVSETVWNHCSEQVENYNFGQRRVANGSKDQQLTGVIGQSVVMDLFGFDWIDGTLGFDNGIDMVYNNHKIDIKTMGRTTDVRLSYTNNFLQLQDYLETEIYVFCSYHKLKREVTVCGWIAKKDFVAKRRFYPKGTMRTRYDGTSFETFADLYEIDNQDLNAVATFEELKAAWDGLD</sequence>
<dbReference type="AlphaFoldDB" id="A0A553E931"/>
<keyword evidence="2" id="KW-1185">Reference proteome</keyword>
<organism evidence="1 2">
    <name type="scientific">Flavobacterium restrictum</name>
    <dbReference type="NCBI Taxonomy" id="2594428"/>
    <lineage>
        <taxon>Bacteria</taxon>
        <taxon>Pseudomonadati</taxon>
        <taxon>Bacteroidota</taxon>
        <taxon>Flavobacteriia</taxon>
        <taxon>Flavobacteriales</taxon>
        <taxon>Flavobacteriaceae</taxon>
        <taxon>Flavobacterium</taxon>
    </lineage>
</organism>